<dbReference type="Proteomes" id="UP000622580">
    <property type="component" value="Unassembled WGS sequence"/>
</dbReference>
<dbReference type="GO" id="GO:0006631">
    <property type="term" value="P:fatty acid metabolic process"/>
    <property type="evidence" value="ECO:0007669"/>
    <property type="project" value="TreeGrafter"/>
</dbReference>
<evidence type="ECO:0000313" key="5">
    <source>
        <dbReference type="Proteomes" id="UP000622580"/>
    </source>
</evidence>
<reference evidence="4" key="1">
    <citation type="submission" date="2021-04" db="EMBL/GenBank/DDBJ databases">
        <title>Draft genome assembly of strain Phenylobacterium sp. 20VBR1 using MiniION and Illumina platforms.</title>
        <authorList>
            <person name="Thomas F.A."/>
            <person name="Krishnan K.P."/>
            <person name="Sinha R.K."/>
        </authorList>
    </citation>
    <scope>NUCLEOTIDE SEQUENCE</scope>
    <source>
        <strain evidence="4">20VBR1</strain>
    </source>
</reference>
<keyword evidence="5" id="KW-1185">Reference proteome</keyword>
<dbReference type="PANTHER" id="PTHR43201:SF5">
    <property type="entry name" value="MEDIUM-CHAIN ACYL-COA LIGASE ACSF2, MITOCHONDRIAL"/>
    <property type="match status" value="1"/>
</dbReference>
<dbReference type="InterPro" id="IPR000873">
    <property type="entry name" value="AMP-dep_synth/lig_dom"/>
</dbReference>
<feature type="domain" description="AMP-dependent synthetase/ligase" evidence="3">
    <location>
        <begin position="50"/>
        <end position="400"/>
    </location>
</feature>
<dbReference type="AlphaFoldDB" id="A0A941HVL5"/>
<dbReference type="InterPro" id="IPR042099">
    <property type="entry name" value="ANL_N_sf"/>
</dbReference>
<organism evidence="4 5">
    <name type="scientific">Phenylobacterium glaciei</name>
    <dbReference type="NCBI Taxonomy" id="2803784"/>
    <lineage>
        <taxon>Bacteria</taxon>
        <taxon>Pseudomonadati</taxon>
        <taxon>Pseudomonadota</taxon>
        <taxon>Alphaproteobacteria</taxon>
        <taxon>Caulobacterales</taxon>
        <taxon>Caulobacteraceae</taxon>
        <taxon>Phenylobacterium</taxon>
    </lineage>
</organism>
<dbReference type="Gene3D" id="3.40.50.12780">
    <property type="entry name" value="N-terminal domain of ligase-like"/>
    <property type="match status" value="1"/>
</dbReference>
<protein>
    <submittedName>
        <fullName evidence="4">AMP-binding protein</fullName>
    </submittedName>
</protein>
<evidence type="ECO:0000256" key="1">
    <source>
        <dbReference type="ARBA" id="ARBA00006432"/>
    </source>
</evidence>
<dbReference type="GO" id="GO:0031956">
    <property type="term" value="F:medium-chain fatty acid-CoA ligase activity"/>
    <property type="evidence" value="ECO:0007669"/>
    <property type="project" value="TreeGrafter"/>
</dbReference>
<comment type="similarity">
    <text evidence="1">Belongs to the ATP-dependent AMP-binding enzyme family.</text>
</comment>
<name>A0A941HVL5_9CAUL</name>
<dbReference type="EMBL" id="JAGSGD010000001">
    <property type="protein sequence ID" value="MBR7619924.1"/>
    <property type="molecule type" value="Genomic_DNA"/>
</dbReference>
<proteinExistence type="inferred from homology"/>
<evidence type="ECO:0000313" key="4">
    <source>
        <dbReference type="EMBL" id="MBR7619924.1"/>
    </source>
</evidence>
<evidence type="ECO:0000259" key="3">
    <source>
        <dbReference type="Pfam" id="PF00501"/>
    </source>
</evidence>
<evidence type="ECO:0000256" key="2">
    <source>
        <dbReference type="ARBA" id="ARBA00022598"/>
    </source>
</evidence>
<accession>A0A941HVL5</accession>
<dbReference type="InterPro" id="IPR045851">
    <property type="entry name" value="AMP-bd_C_sf"/>
</dbReference>
<dbReference type="Gene3D" id="3.30.300.30">
    <property type="match status" value="1"/>
</dbReference>
<keyword evidence="2" id="KW-0436">Ligase</keyword>
<gene>
    <name evidence="4" type="ORF">JKL49_11040</name>
</gene>
<dbReference type="SUPFAM" id="SSF56801">
    <property type="entry name" value="Acetyl-CoA synthetase-like"/>
    <property type="match status" value="1"/>
</dbReference>
<sequence length="540" mass="58469">MATSDDRLAFQEPAIRSGRSSPLSRTFDPLESQQTLFGALLAARTQFGAKKPILEDQERNPLSYTDLIRGAFALGRKIAAMTEKGERVGVMLPASSAAIVTFFALHAFGRIPTMLNFTSGIRNLKGACKLAGVKRVLTSHRFIEQGQLHDLVDALDDVSTVTYLEDVREKIGLTDKLFAATAGAFPKAFLAETKPDDPGVILFTSGSFGVPKGVVLSQTNLVANVYQIAAHIPLDPDWVMFNPLPTFHCFGLTGGALLPILTGMKAFQYPSPLHTKVIPPLLKDSKASILLATDTFLNQYARVAEYDELANLKFIVCGAEKVREETHNLIRDKFGDVPVLEGYGATEAAPVIAVNKPIDNRRGTVGGLLPGIQTRLEPVPGIPGGGRFYVRGPNVMSGYLRPDGTVEPLIDGWHDTGDVVDITDDDWVTIRGRVKRFAKIGGEMVSLTAAEDLAVAVWPDNRHAVISMPDARKGERLILVTDRMDADSTALVAHAKTIGASELNVPKKIIKVPEVPVLGTGKTDYVVIQRMVEAEGRRAA</sequence>
<dbReference type="Pfam" id="PF00501">
    <property type="entry name" value="AMP-binding"/>
    <property type="match status" value="1"/>
</dbReference>
<comment type="caution">
    <text evidence="4">The sequence shown here is derived from an EMBL/GenBank/DDBJ whole genome shotgun (WGS) entry which is preliminary data.</text>
</comment>
<dbReference type="PANTHER" id="PTHR43201">
    <property type="entry name" value="ACYL-COA SYNTHETASE"/>
    <property type="match status" value="1"/>
</dbReference>